<dbReference type="PANTHER" id="PTHR30478:SF0">
    <property type="entry name" value="BETA SLIDING CLAMP"/>
    <property type="match status" value="1"/>
</dbReference>
<evidence type="ECO:0000256" key="4">
    <source>
        <dbReference type="ARBA" id="ARBA00011400"/>
    </source>
</evidence>
<dbReference type="CDD" id="cd00140">
    <property type="entry name" value="beta_clamp"/>
    <property type="match status" value="1"/>
</dbReference>
<dbReference type="InterPro" id="IPR022637">
    <property type="entry name" value="DNA_polIII_beta_cen"/>
</dbReference>
<keyword evidence="9" id="KW-0239">DNA-directed DNA polymerase</keyword>
<comment type="function">
    <text evidence="1">Confers DNA tethering and processivity to DNA polymerases and other proteins. Acts as a clamp, forming a ring around DNA (a reaction catalyzed by the clamp-loading complex) which diffuses in an ATP-independent manner freely and bidirectionally along dsDNA. Initially characterized for its ability to contact the catalytic subunit of DNA polymerase III (Pol III), a complex, multichain enzyme responsible for most of the replicative synthesis in bacteria; Pol III exhibits 3'-5' exonuclease proofreading activity. The beta chain is required for initiation of replication as well as for processivity of DNA replication.</text>
</comment>
<feature type="domain" description="DNA polymerase III beta sliding clamp N-terminal" evidence="11">
    <location>
        <begin position="1"/>
        <end position="122"/>
    </location>
</feature>
<keyword evidence="10" id="KW-0238">DNA-binding</keyword>
<dbReference type="Gene3D" id="3.10.150.10">
    <property type="entry name" value="DNA Polymerase III, subunit A, domain 2"/>
    <property type="match status" value="1"/>
</dbReference>
<dbReference type="InterPro" id="IPR046938">
    <property type="entry name" value="DNA_clamp_sf"/>
</dbReference>
<dbReference type="SUPFAM" id="SSF55979">
    <property type="entry name" value="DNA clamp"/>
    <property type="match status" value="3"/>
</dbReference>
<dbReference type="Pfam" id="PF00712">
    <property type="entry name" value="DNA_pol3_beta"/>
    <property type="match status" value="1"/>
</dbReference>
<evidence type="ECO:0000256" key="2">
    <source>
        <dbReference type="ARBA" id="ARBA00004496"/>
    </source>
</evidence>
<dbReference type="OrthoDB" id="397417at2"/>
<proteinExistence type="inferred from homology"/>
<evidence type="ECO:0000313" key="15">
    <source>
        <dbReference type="Proteomes" id="UP000280036"/>
    </source>
</evidence>
<dbReference type="Proteomes" id="UP000280036">
    <property type="component" value="Unassembled WGS sequence"/>
</dbReference>
<evidence type="ECO:0000313" key="16">
    <source>
        <dbReference type="Proteomes" id="UP001058569"/>
    </source>
</evidence>
<dbReference type="GO" id="GO:0005737">
    <property type="term" value="C:cytoplasm"/>
    <property type="evidence" value="ECO:0007669"/>
    <property type="project" value="UniProtKB-SubCell"/>
</dbReference>
<evidence type="ECO:0000256" key="8">
    <source>
        <dbReference type="ARBA" id="ARBA00022705"/>
    </source>
</evidence>
<name>A0A3P8LI30_9BACT</name>
<evidence type="ECO:0000313" key="13">
    <source>
        <dbReference type="EMBL" id="UUD35254.1"/>
    </source>
</evidence>
<reference evidence="13" key="2">
    <citation type="submission" date="2022-07" db="EMBL/GenBank/DDBJ databases">
        <title>Complete genome of Mycoplasma caviae type strain G122.</title>
        <authorList>
            <person name="Spergser J."/>
        </authorList>
    </citation>
    <scope>NUCLEOTIDE SEQUENCE</scope>
    <source>
        <strain evidence="13">G122</strain>
    </source>
</reference>
<dbReference type="EC" id="2.7.7.7" evidence="13 14"/>
<reference evidence="14 15" key="1">
    <citation type="submission" date="2018-12" db="EMBL/GenBank/DDBJ databases">
        <authorList>
            <consortium name="Pathogen Informatics"/>
        </authorList>
    </citation>
    <scope>NUCLEOTIDE SEQUENCE [LARGE SCALE GENOMIC DNA]</scope>
    <source>
        <strain evidence="14 15">NCTC10126</strain>
    </source>
</reference>
<comment type="subcellular location">
    <subcellularLocation>
        <location evidence="2">Cytoplasm</location>
    </subcellularLocation>
</comment>
<dbReference type="GO" id="GO:0006271">
    <property type="term" value="P:DNA strand elongation involved in DNA replication"/>
    <property type="evidence" value="ECO:0007669"/>
    <property type="project" value="TreeGrafter"/>
</dbReference>
<dbReference type="EMBL" id="CP101806">
    <property type="protein sequence ID" value="UUD35254.1"/>
    <property type="molecule type" value="Genomic_DNA"/>
</dbReference>
<keyword evidence="6 14" id="KW-0808">Transferase</keyword>
<evidence type="ECO:0000256" key="10">
    <source>
        <dbReference type="ARBA" id="ARBA00023125"/>
    </source>
</evidence>
<evidence type="ECO:0000256" key="7">
    <source>
        <dbReference type="ARBA" id="ARBA00022695"/>
    </source>
</evidence>
<feature type="domain" description="DNA polymerase III beta sliding clamp central" evidence="12">
    <location>
        <begin position="132"/>
        <end position="244"/>
    </location>
</feature>
<evidence type="ECO:0000313" key="14">
    <source>
        <dbReference type="EMBL" id="VDR41962.1"/>
    </source>
</evidence>
<organism evidence="14 15">
    <name type="scientific">Mycoplasmopsis caviae</name>
    <dbReference type="NCBI Taxonomy" id="55603"/>
    <lineage>
        <taxon>Bacteria</taxon>
        <taxon>Bacillati</taxon>
        <taxon>Mycoplasmatota</taxon>
        <taxon>Mycoplasmoidales</taxon>
        <taxon>Metamycoplasmataceae</taxon>
        <taxon>Mycoplasmopsis</taxon>
    </lineage>
</organism>
<evidence type="ECO:0000259" key="12">
    <source>
        <dbReference type="Pfam" id="PF02767"/>
    </source>
</evidence>
<dbReference type="GO" id="GO:0009360">
    <property type="term" value="C:DNA polymerase III complex"/>
    <property type="evidence" value="ECO:0007669"/>
    <property type="project" value="InterPro"/>
</dbReference>
<keyword evidence="8" id="KW-0235">DNA replication</keyword>
<dbReference type="InterPro" id="IPR022634">
    <property type="entry name" value="DNA_polIII_beta_N"/>
</dbReference>
<dbReference type="InterPro" id="IPR001001">
    <property type="entry name" value="DNA_polIII_beta"/>
</dbReference>
<dbReference type="SMART" id="SM00480">
    <property type="entry name" value="POL3Bc"/>
    <property type="match status" value="1"/>
</dbReference>
<evidence type="ECO:0000256" key="1">
    <source>
        <dbReference type="ARBA" id="ARBA00002266"/>
    </source>
</evidence>
<protein>
    <submittedName>
        <fullName evidence="13">DNA polymerase III subunit beta</fullName>
        <ecNumber evidence="13 14">2.7.7.7</ecNumber>
    </submittedName>
    <submittedName>
        <fullName evidence="14">DNA polymerase III, beta subunit</fullName>
    </submittedName>
</protein>
<evidence type="ECO:0000259" key="11">
    <source>
        <dbReference type="Pfam" id="PF00712"/>
    </source>
</evidence>
<sequence>MKFHIKKQLLDETLEIVTKYSDPINSLYGFRCILIKVENEKITFSASNGVINIIKSLDVDDVNIKIEETGMFLIQANIFKNVIKKLSGMITLNQEFSTRLEISQRNSNYKLTTNPISSFPEIEENINLKKIEIDTNEFRKAIKSTIFAVSQDSSLVYKCINFKFKDNKLNLTATDAARLSYYSMNLNNYQYSNEEFSVNSKDVKDLIPADAPKKITFFFNRIKMGIEYKNTVITSRIVDLPYPDIESLFTSMDIENKLFIKKEEINDLINKVWLGTSDKQNRLEFTINKSEISVLNKLDEISISVAKTQNFKFEGKAFEFDINYHFLKDALSVFEGDVLILFDKNIQKILIASDSNKESKQLVTPMRR</sequence>
<dbReference type="Gene3D" id="3.70.10.10">
    <property type="match status" value="1"/>
</dbReference>
<dbReference type="Pfam" id="PF02767">
    <property type="entry name" value="DNA_pol3_beta_2"/>
    <property type="match status" value="1"/>
</dbReference>
<evidence type="ECO:0000256" key="6">
    <source>
        <dbReference type="ARBA" id="ARBA00022679"/>
    </source>
</evidence>
<keyword evidence="7 14" id="KW-0548">Nucleotidyltransferase</keyword>
<dbReference type="Proteomes" id="UP001058569">
    <property type="component" value="Chromosome"/>
</dbReference>
<dbReference type="PANTHER" id="PTHR30478">
    <property type="entry name" value="DNA POLYMERASE III SUBUNIT BETA"/>
    <property type="match status" value="1"/>
</dbReference>
<evidence type="ECO:0000256" key="5">
    <source>
        <dbReference type="ARBA" id="ARBA00022490"/>
    </source>
</evidence>
<comment type="similarity">
    <text evidence="3">Belongs to the beta sliding clamp family.</text>
</comment>
<accession>A0A3P8LI30</accession>
<keyword evidence="5" id="KW-0963">Cytoplasm</keyword>
<gene>
    <name evidence="14" type="primary">dnaN</name>
    <name evidence="14" type="ORF">NCTC10126_00454</name>
    <name evidence="13" type="ORF">NPA07_00010</name>
</gene>
<dbReference type="NCBIfam" id="TIGR00663">
    <property type="entry name" value="dnan"/>
    <property type="match status" value="1"/>
</dbReference>
<evidence type="ECO:0000256" key="9">
    <source>
        <dbReference type="ARBA" id="ARBA00022932"/>
    </source>
</evidence>
<comment type="subunit">
    <text evidence="4">Forms a ring-shaped head-to-tail homodimer around DNA which binds and tethers DNA polymerases and other proteins to the DNA. The DNA replisome complex has a single clamp-loading complex (3 tau and 1 each of delta, delta', psi and chi subunits) which binds 3 Pol III cores (1 core on the leading strand and 2 on the lagging strand) each with a beta sliding clamp dimer. Additional proteins in the replisome are other copies of gamma, psi and chi, Ssb, DNA helicase and RNA primase.</text>
</comment>
<dbReference type="RefSeq" id="WP_126118204.1">
    <property type="nucleotide sequence ID" value="NZ_CP101806.1"/>
</dbReference>
<dbReference type="GO" id="GO:0003677">
    <property type="term" value="F:DNA binding"/>
    <property type="evidence" value="ECO:0007669"/>
    <property type="project" value="UniProtKB-KW"/>
</dbReference>
<dbReference type="EMBL" id="UZVY01000001">
    <property type="protein sequence ID" value="VDR41962.1"/>
    <property type="molecule type" value="Genomic_DNA"/>
</dbReference>
<dbReference type="GO" id="GO:0008408">
    <property type="term" value="F:3'-5' exonuclease activity"/>
    <property type="evidence" value="ECO:0007669"/>
    <property type="project" value="InterPro"/>
</dbReference>
<dbReference type="AlphaFoldDB" id="A0A3P8LI30"/>
<keyword evidence="16" id="KW-1185">Reference proteome</keyword>
<dbReference type="GO" id="GO:0003887">
    <property type="term" value="F:DNA-directed DNA polymerase activity"/>
    <property type="evidence" value="ECO:0007669"/>
    <property type="project" value="UniProtKB-KW"/>
</dbReference>
<evidence type="ECO:0000256" key="3">
    <source>
        <dbReference type="ARBA" id="ARBA00010752"/>
    </source>
</evidence>